<accession>A0A6J5UQY7</accession>
<dbReference type="AlphaFoldDB" id="A0A6J5UQY7"/>
<reference evidence="1 2" key="1">
    <citation type="submission" date="2020-05" db="EMBL/GenBank/DDBJ databases">
        <authorList>
            <person name="Campoy J."/>
            <person name="Schneeberger K."/>
            <person name="Spophaly S."/>
        </authorList>
    </citation>
    <scope>NUCLEOTIDE SEQUENCE [LARGE SCALE GENOMIC DNA]</scope>
    <source>
        <strain evidence="1">PruArmRojPasFocal</strain>
    </source>
</reference>
<evidence type="ECO:0000313" key="1">
    <source>
        <dbReference type="EMBL" id="CAB4278959.1"/>
    </source>
</evidence>
<dbReference type="EMBL" id="CAEKDK010000005">
    <property type="protein sequence ID" value="CAB4278959.1"/>
    <property type="molecule type" value="Genomic_DNA"/>
</dbReference>
<protein>
    <submittedName>
        <fullName evidence="1">Uncharacterized protein</fullName>
    </submittedName>
</protein>
<sequence>MKSMTTAGVGVIYTRHRPVTLRRVGCHRLFWANATGNCNLKTAAHAQEIKFSLRVWCGGGWNGPWDIGYLRACHRSLGSGQHNSECTCACDAAATWSGSAARLADLGSSGQIFVDCGFSFRHFSGCPIMSGHIAKIVCFDGGHFWKLCGMWLIPRIFVRA</sequence>
<dbReference type="Proteomes" id="UP000507222">
    <property type="component" value="Unassembled WGS sequence"/>
</dbReference>
<proteinExistence type="predicted"/>
<gene>
    <name evidence="1" type="ORF">CURHAP_LOCUS30918</name>
</gene>
<evidence type="ECO:0000313" key="2">
    <source>
        <dbReference type="Proteomes" id="UP000507222"/>
    </source>
</evidence>
<name>A0A6J5UQY7_PRUAR</name>
<organism evidence="1 2">
    <name type="scientific">Prunus armeniaca</name>
    <name type="common">Apricot</name>
    <name type="synonym">Armeniaca vulgaris</name>
    <dbReference type="NCBI Taxonomy" id="36596"/>
    <lineage>
        <taxon>Eukaryota</taxon>
        <taxon>Viridiplantae</taxon>
        <taxon>Streptophyta</taxon>
        <taxon>Embryophyta</taxon>
        <taxon>Tracheophyta</taxon>
        <taxon>Spermatophyta</taxon>
        <taxon>Magnoliopsida</taxon>
        <taxon>eudicotyledons</taxon>
        <taxon>Gunneridae</taxon>
        <taxon>Pentapetalae</taxon>
        <taxon>rosids</taxon>
        <taxon>fabids</taxon>
        <taxon>Rosales</taxon>
        <taxon>Rosaceae</taxon>
        <taxon>Amygdaloideae</taxon>
        <taxon>Amygdaleae</taxon>
        <taxon>Prunus</taxon>
    </lineage>
</organism>